<dbReference type="GO" id="GO:0003677">
    <property type="term" value="F:DNA binding"/>
    <property type="evidence" value="ECO:0007669"/>
    <property type="project" value="UniProtKB-KW"/>
</dbReference>
<keyword evidence="9 17" id="KW-1133">Transmembrane helix</keyword>
<feature type="region of interest" description="Disordered" evidence="16">
    <location>
        <begin position="707"/>
        <end position="747"/>
    </location>
</feature>
<dbReference type="InterPro" id="IPR003593">
    <property type="entry name" value="AAA+_ATPase"/>
</dbReference>
<dbReference type="InterPro" id="IPR018541">
    <property type="entry name" value="Ftsk_gamma"/>
</dbReference>
<dbReference type="InterPro" id="IPR027417">
    <property type="entry name" value="P-loop_NTPase"/>
</dbReference>
<dbReference type="SMART" id="SM00382">
    <property type="entry name" value="AAA"/>
    <property type="match status" value="1"/>
</dbReference>
<feature type="compositionally biased region" description="Basic and acidic residues" evidence="16">
    <location>
        <begin position="723"/>
        <end position="747"/>
    </location>
</feature>
<keyword evidence="10" id="KW-0238">DNA-binding</keyword>
<feature type="compositionally biased region" description="Pro residues" evidence="16">
    <location>
        <begin position="195"/>
        <end position="205"/>
    </location>
</feature>
<feature type="transmembrane region" description="Helical" evidence="17">
    <location>
        <begin position="104"/>
        <end position="125"/>
    </location>
</feature>
<evidence type="ECO:0000256" key="11">
    <source>
        <dbReference type="ARBA" id="ARBA00023136"/>
    </source>
</evidence>
<gene>
    <name evidence="19" type="ORF">AVDCRST_MAG80-480</name>
</gene>
<dbReference type="AlphaFoldDB" id="A0A6J4PZ35"/>
<feature type="transmembrane region" description="Helical" evidence="17">
    <location>
        <begin position="35"/>
        <end position="57"/>
    </location>
</feature>
<dbReference type="Pfam" id="PF13491">
    <property type="entry name" value="FtsK_4TM"/>
    <property type="match status" value="1"/>
</dbReference>
<feature type="binding site" evidence="15">
    <location>
        <begin position="393"/>
        <end position="400"/>
    </location>
    <ligand>
        <name>ATP</name>
        <dbReference type="ChEBI" id="CHEBI:30616"/>
    </ligand>
</feature>
<keyword evidence="3" id="KW-1003">Cell membrane</keyword>
<keyword evidence="11 17" id="KW-0472">Membrane</keyword>
<dbReference type="Gene3D" id="3.30.980.40">
    <property type="match status" value="1"/>
</dbReference>
<keyword evidence="5 17" id="KW-0812">Transmembrane</keyword>
<name>A0A6J4PZ35_9ACTN</name>
<dbReference type="InterPro" id="IPR050206">
    <property type="entry name" value="FtsK/SpoIIIE/SftA"/>
</dbReference>
<evidence type="ECO:0000256" key="14">
    <source>
        <dbReference type="ARBA" id="ARBA00025923"/>
    </source>
</evidence>
<dbReference type="Pfam" id="PF09397">
    <property type="entry name" value="FtsK_gamma"/>
    <property type="match status" value="1"/>
</dbReference>
<evidence type="ECO:0000256" key="17">
    <source>
        <dbReference type="SAM" id="Phobius"/>
    </source>
</evidence>
<dbReference type="Gene3D" id="3.40.50.300">
    <property type="entry name" value="P-loop containing nucleotide triphosphate hydrolases"/>
    <property type="match status" value="1"/>
</dbReference>
<evidence type="ECO:0000256" key="13">
    <source>
        <dbReference type="ARBA" id="ARBA00024986"/>
    </source>
</evidence>
<evidence type="ECO:0000256" key="7">
    <source>
        <dbReference type="ARBA" id="ARBA00022829"/>
    </source>
</evidence>
<evidence type="ECO:0000256" key="8">
    <source>
        <dbReference type="ARBA" id="ARBA00022840"/>
    </source>
</evidence>
<feature type="region of interest" description="Disordered" evidence="16">
    <location>
        <begin position="163"/>
        <end position="214"/>
    </location>
</feature>
<keyword evidence="7" id="KW-0159">Chromosome partition</keyword>
<proteinExistence type="inferred from homology"/>
<dbReference type="SUPFAM" id="SSF52540">
    <property type="entry name" value="P-loop containing nucleoside triphosphate hydrolases"/>
    <property type="match status" value="1"/>
</dbReference>
<dbReference type="EMBL" id="CADCVC010000043">
    <property type="protein sequence ID" value="CAA9429618.1"/>
    <property type="molecule type" value="Genomic_DNA"/>
</dbReference>
<evidence type="ECO:0000256" key="2">
    <source>
        <dbReference type="ARBA" id="ARBA00006474"/>
    </source>
</evidence>
<keyword evidence="8 15" id="KW-0067">ATP-binding</keyword>
<evidence type="ECO:0000256" key="10">
    <source>
        <dbReference type="ARBA" id="ARBA00023125"/>
    </source>
</evidence>
<feature type="domain" description="FtsK" evidence="18">
    <location>
        <begin position="376"/>
        <end position="562"/>
    </location>
</feature>
<comment type="subcellular location">
    <subcellularLocation>
        <location evidence="1">Cell membrane</location>
        <topology evidence="1">Multi-pass membrane protein</topology>
    </subcellularLocation>
</comment>
<dbReference type="GO" id="GO:0005524">
    <property type="term" value="F:ATP binding"/>
    <property type="evidence" value="ECO:0007669"/>
    <property type="project" value="UniProtKB-UniRule"/>
</dbReference>
<protein>
    <submittedName>
        <fullName evidence="19">DNA translocase FtsK</fullName>
    </submittedName>
</protein>
<evidence type="ECO:0000256" key="4">
    <source>
        <dbReference type="ARBA" id="ARBA00022618"/>
    </source>
</evidence>
<dbReference type="CDD" id="cd01127">
    <property type="entry name" value="TrwB_TraG_TraD_VirD4"/>
    <property type="match status" value="1"/>
</dbReference>
<evidence type="ECO:0000256" key="9">
    <source>
        <dbReference type="ARBA" id="ARBA00022989"/>
    </source>
</evidence>
<accession>A0A6J4PZ35</accession>
<organism evidence="19">
    <name type="scientific">uncultured Rubrobacteraceae bacterium</name>
    <dbReference type="NCBI Taxonomy" id="349277"/>
    <lineage>
        <taxon>Bacteria</taxon>
        <taxon>Bacillati</taxon>
        <taxon>Actinomycetota</taxon>
        <taxon>Rubrobacteria</taxon>
        <taxon>Rubrobacterales</taxon>
        <taxon>Rubrobacteraceae</taxon>
        <taxon>environmental samples</taxon>
    </lineage>
</organism>
<evidence type="ECO:0000256" key="15">
    <source>
        <dbReference type="PROSITE-ProRule" id="PRU00289"/>
    </source>
</evidence>
<reference evidence="19" key="1">
    <citation type="submission" date="2020-02" db="EMBL/GenBank/DDBJ databases">
        <authorList>
            <person name="Meier V. D."/>
        </authorList>
    </citation>
    <scope>NUCLEOTIDE SEQUENCE</scope>
    <source>
        <strain evidence="19">AVDCRST_MAG80</strain>
    </source>
</reference>
<comment type="subunit">
    <text evidence="14">Homohexamer. Forms a ring that surrounds DNA.</text>
</comment>
<dbReference type="InterPro" id="IPR002543">
    <property type="entry name" value="FtsK_dom"/>
</dbReference>
<dbReference type="GO" id="GO:0005886">
    <property type="term" value="C:plasma membrane"/>
    <property type="evidence" value="ECO:0007669"/>
    <property type="project" value="UniProtKB-SubCell"/>
</dbReference>
<dbReference type="Pfam" id="PF01580">
    <property type="entry name" value="FtsK_SpoIIIE"/>
    <property type="match status" value="1"/>
</dbReference>
<dbReference type="InterPro" id="IPR036390">
    <property type="entry name" value="WH_DNA-bd_sf"/>
</dbReference>
<evidence type="ECO:0000259" key="18">
    <source>
        <dbReference type="PROSITE" id="PS50901"/>
    </source>
</evidence>
<dbReference type="SUPFAM" id="SSF46785">
    <property type="entry name" value="Winged helix' DNA-binding domain"/>
    <property type="match status" value="1"/>
</dbReference>
<evidence type="ECO:0000256" key="12">
    <source>
        <dbReference type="ARBA" id="ARBA00023306"/>
    </source>
</evidence>
<feature type="transmembrane region" description="Helical" evidence="17">
    <location>
        <begin position="132"/>
        <end position="153"/>
    </location>
</feature>
<evidence type="ECO:0000256" key="16">
    <source>
        <dbReference type="SAM" id="MobiDB-lite"/>
    </source>
</evidence>
<evidence type="ECO:0000256" key="3">
    <source>
        <dbReference type="ARBA" id="ARBA00022475"/>
    </source>
</evidence>
<sequence length="747" mass="79261">MGIFLLVVGLFLTAAFLTGQGAFLGEVGLSGAKRLLGLAGFALPPLAALAGLLVLLGRLPLGRALGAALLLLAVATTLAAAFLSPEQRFEPASYAEAGGLFGSGLYASIHAAVGAIGAVLALFALYAVGLSLLTSVTLGAAAQVFGDGASFLYRSLSSRARELRERRERRRREREDRESCEAAGPAPREIDVPVEEPPSQEPPAGSPDEPGAGDEAFEVVLPKRREPVSFDEEREQEEVVIPGEYVPPPLSLLSLGRSDPEHDAEGTSRRLTRALSELGVEAHVVRAVVGPRVTRYELRLGSGVKVGKVRNLQQDIAYALAATEVRILAPIPGKSAVGVEVPNTRPAKVTLGDVFSEYPDANDWSLPVGLGKDISGRAVFFDLAEMPHLLVAGTTGSGKSVMLNGLLTSLLLTTDPRQVKMVLVDPKRVELSQFARVPHLITPVVTDVKKAANALSWAVSEMERRYEVLERMGVRSLEGYNDRAEKQMPYVVIVIDELADLMMTAAAKVEDAVIRLAQKARAVGIHLVVATQRPSVDVITGMIKANVPSRIAFAVSSQIDSRVILDASGAEALLGQGDMLFKPVSALRPSRVQGAYISEPEVDHVVSACIEASAPAGAETHYVEGVTEPKPGKEEASETEDDLLPEAASFVIATQQASVSAVQRRFRVGYSRAGRIIDALERKGVVGPYEGSKSRSVVATELDLTNIFGDGEGASDQSGAPSDADRQDAAFDPFDPRGENGRAGRDG</sequence>
<dbReference type="GO" id="GO:0007059">
    <property type="term" value="P:chromosome segregation"/>
    <property type="evidence" value="ECO:0007669"/>
    <property type="project" value="UniProtKB-KW"/>
</dbReference>
<dbReference type="SMART" id="SM00843">
    <property type="entry name" value="Ftsk_gamma"/>
    <property type="match status" value="1"/>
</dbReference>
<keyword evidence="4" id="KW-0132">Cell division</keyword>
<dbReference type="Gene3D" id="1.10.10.10">
    <property type="entry name" value="Winged helix-like DNA-binding domain superfamily/Winged helix DNA-binding domain"/>
    <property type="match status" value="1"/>
</dbReference>
<keyword evidence="12" id="KW-0131">Cell cycle</keyword>
<dbReference type="PANTHER" id="PTHR22683">
    <property type="entry name" value="SPORULATION PROTEIN RELATED"/>
    <property type="match status" value="1"/>
</dbReference>
<keyword evidence="6 15" id="KW-0547">Nucleotide-binding</keyword>
<comment type="similarity">
    <text evidence="2">Belongs to the FtsK/SpoIIIE/SftA family.</text>
</comment>
<dbReference type="Pfam" id="PF17854">
    <property type="entry name" value="FtsK_alpha"/>
    <property type="match status" value="1"/>
</dbReference>
<dbReference type="InterPro" id="IPR025199">
    <property type="entry name" value="FtsK_4TM"/>
</dbReference>
<feature type="transmembrane region" description="Helical" evidence="17">
    <location>
        <begin position="64"/>
        <end position="84"/>
    </location>
</feature>
<dbReference type="InterPro" id="IPR041027">
    <property type="entry name" value="FtsK_alpha"/>
</dbReference>
<dbReference type="GO" id="GO:0051301">
    <property type="term" value="P:cell division"/>
    <property type="evidence" value="ECO:0007669"/>
    <property type="project" value="UniProtKB-KW"/>
</dbReference>
<dbReference type="InterPro" id="IPR036388">
    <property type="entry name" value="WH-like_DNA-bd_sf"/>
</dbReference>
<evidence type="ECO:0000256" key="1">
    <source>
        <dbReference type="ARBA" id="ARBA00004651"/>
    </source>
</evidence>
<evidence type="ECO:0000313" key="19">
    <source>
        <dbReference type="EMBL" id="CAA9429618.1"/>
    </source>
</evidence>
<evidence type="ECO:0000256" key="5">
    <source>
        <dbReference type="ARBA" id="ARBA00022692"/>
    </source>
</evidence>
<dbReference type="PROSITE" id="PS50901">
    <property type="entry name" value="FTSK"/>
    <property type="match status" value="1"/>
</dbReference>
<evidence type="ECO:0000256" key="6">
    <source>
        <dbReference type="ARBA" id="ARBA00022741"/>
    </source>
</evidence>
<comment type="function">
    <text evidence="13">Essential cell division protein that coordinates cell division and chromosome segregation. The N-terminus is involved in assembly of the cell-division machinery. The C-terminus functions as a DNA motor that moves dsDNA in an ATP-dependent manner towards the dif recombination site, which is located within the replication terminus region. Required for activation of the Xer recombinase, allowing activation of chromosome unlinking by recombination.</text>
</comment>
<dbReference type="PANTHER" id="PTHR22683:SF41">
    <property type="entry name" value="DNA TRANSLOCASE FTSK"/>
    <property type="match status" value="1"/>
</dbReference>